<accession>A0ABW4TYY9</accession>
<protein>
    <submittedName>
        <fullName evidence="5">Alpha/beta hydrolase</fullName>
    </submittedName>
</protein>
<comment type="similarity">
    <text evidence="1">Belongs to the 'GDXG' lipolytic enzyme family.</text>
</comment>
<comment type="caution">
    <text evidence="5">The sequence shown here is derived from an EMBL/GenBank/DDBJ whole genome shotgun (WGS) entry which is preliminary data.</text>
</comment>
<evidence type="ECO:0000259" key="4">
    <source>
        <dbReference type="Pfam" id="PF07859"/>
    </source>
</evidence>
<organism evidence="5 6">
    <name type="scientific">Sphingomonas arantia</name>
    <dbReference type="NCBI Taxonomy" id="1460676"/>
    <lineage>
        <taxon>Bacteria</taxon>
        <taxon>Pseudomonadati</taxon>
        <taxon>Pseudomonadota</taxon>
        <taxon>Alphaproteobacteria</taxon>
        <taxon>Sphingomonadales</taxon>
        <taxon>Sphingomonadaceae</taxon>
        <taxon>Sphingomonas</taxon>
    </lineage>
</organism>
<name>A0ABW4TYY9_9SPHN</name>
<gene>
    <name evidence="5" type="ORF">ACFSGX_08045</name>
</gene>
<dbReference type="PROSITE" id="PS01174">
    <property type="entry name" value="LIPASE_GDXG_SER"/>
    <property type="match status" value="1"/>
</dbReference>
<feature type="active site" evidence="3">
    <location>
        <position position="174"/>
    </location>
</feature>
<feature type="domain" description="Alpha/beta hydrolase fold-3" evidence="4">
    <location>
        <begin position="96"/>
        <end position="299"/>
    </location>
</feature>
<proteinExistence type="inferred from homology"/>
<dbReference type="InterPro" id="IPR050300">
    <property type="entry name" value="GDXG_lipolytic_enzyme"/>
</dbReference>
<keyword evidence="6" id="KW-1185">Reference proteome</keyword>
<reference evidence="6" key="1">
    <citation type="journal article" date="2019" name="Int. J. Syst. Evol. Microbiol.">
        <title>The Global Catalogue of Microorganisms (GCM) 10K type strain sequencing project: providing services to taxonomists for standard genome sequencing and annotation.</title>
        <authorList>
            <consortium name="The Broad Institute Genomics Platform"/>
            <consortium name="The Broad Institute Genome Sequencing Center for Infectious Disease"/>
            <person name="Wu L."/>
            <person name="Ma J."/>
        </authorList>
    </citation>
    <scope>NUCLEOTIDE SEQUENCE [LARGE SCALE GENOMIC DNA]</scope>
    <source>
        <strain evidence="6">CGMCC 1.12702</strain>
    </source>
</reference>
<dbReference type="GO" id="GO:0016787">
    <property type="term" value="F:hydrolase activity"/>
    <property type="evidence" value="ECO:0007669"/>
    <property type="project" value="UniProtKB-KW"/>
</dbReference>
<dbReference type="Pfam" id="PF07859">
    <property type="entry name" value="Abhydrolase_3"/>
    <property type="match status" value="1"/>
</dbReference>
<evidence type="ECO:0000313" key="6">
    <source>
        <dbReference type="Proteomes" id="UP001597400"/>
    </source>
</evidence>
<dbReference type="InterPro" id="IPR033140">
    <property type="entry name" value="Lipase_GDXG_put_SER_AS"/>
</dbReference>
<dbReference type="InterPro" id="IPR002168">
    <property type="entry name" value="Lipase_GDXG_HIS_AS"/>
</dbReference>
<dbReference type="Gene3D" id="3.40.50.1820">
    <property type="entry name" value="alpha/beta hydrolase"/>
    <property type="match status" value="1"/>
</dbReference>
<dbReference type="InterPro" id="IPR029058">
    <property type="entry name" value="AB_hydrolase_fold"/>
</dbReference>
<dbReference type="InterPro" id="IPR013094">
    <property type="entry name" value="AB_hydrolase_3"/>
</dbReference>
<evidence type="ECO:0000256" key="3">
    <source>
        <dbReference type="PROSITE-ProRule" id="PRU10038"/>
    </source>
</evidence>
<dbReference type="PANTHER" id="PTHR48081:SF8">
    <property type="entry name" value="ALPHA_BETA HYDROLASE FOLD-3 DOMAIN-CONTAINING PROTEIN-RELATED"/>
    <property type="match status" value="1"/>
</dbReference>
<dbReference type="SUPFAM" id="SSF53474">
    <property type="entry name" value="alpha/beta-Hydrolases"/>
    <property type="match status" value="1"/>
</dbReference>
<keyword evidence="2 5" id="KW-0378">Hydrolase</keyword>
<dbReference type="PANTHER" id="PTHR48081">
    <property type="entry name" value="AB HYDROLASE SUPERFAMILY PROTEIN C4A8.06C"/>
    <property type="match status" value="1"/>
</dbReference>
<sequence length="338" mass="36311">MTDMRQPPADPNDGLPPARPDVRAFLDYLNALPGPRSHEIGAVAARQQMRDSRSLVDLDVGPLAVLRDLECPRADGSMIPLRLYDPRPSRAPGPVMVFFHGGGFVIGDLETHEPACAEIARTLDMPVISVDYRLAPEYPWPAAPDDCETAARWVATGPSELGFGITSLVLAGDSAGGTLTVVTALALRDRAADVPVVAQWPIYPAVDKATEYASFAQFADGYFLTREGMAWFHDSYAPDVADWRGSPLIASQHDMPATLVVTAGLDPLRDQGRAYAAKTIQAGVPTIYREAVGNVHGFISLRRAIPSSQGDLAMCLAVLQPMIAEAEANRVMAQAAPR</sequence>
<dbReference type="EMBL" id="JBHUGS010000002">
    <property type="protein sequence ID" value="MFD1950716.1"/>
    <property type="molecule type" value="Genomic_DNA"/>
</dbReference>
<evidence type="ECO:0000256" key="2">
    <source>
        <dbReference type="ARBA" id="ARBA00022801"/>
    </source>
</evidence>
<dbReference type="RefSeq" id="WP_380928934.1">
    <property type="nucleotide sequence ID" value="NZ_JBHUGS010000002.1"/>
</dbReference>
<evidence type="ECO:0000256" key="1">
    <source>
        <dbReference type="ARBA" id="ARBA00010515"/>
    </source>
</evidence>
<dbReference type="Proteomes" id="UP001597400">
    <property type="component" value="Unassembled WGS sequence"/>
</dbReference>
<dbReference type="PROSITE" id="PS01173">
    <property type="entry name" value="LIPASE_GDXG_HIS"/>
    <property type="match status" value="1"/>
</dbReference>
<evidence type="ECO:0000313" key="5">
    <source>
        <dbReference type="EMBL" id="MFD1950716.1"/>
    </source>
</evidence>